<evidence type="ECO:0000259" key="4">
    <source>
        <dbReference type="Pfam" id="PF01494"/>
    </source>
</evidence>
<dbReference type="Proteomes" id="UP000248544">
    <property type="component" value="Unassembled WGS sequence"/>
</dbReference>
<dbReference type="EMBL" id="POUA01000255">
    <property type="protein sequence ID" value="PZG36668.1"/>
    <property type="molecule type" value="Genomic_DNA"/>
</dbReference>
<evidence type="ECO:0000256" key="1">
    <source>
        <dbReference type="ARBA" id="ARBA00001974"/>
    </source>
</evidence>
<feature type="domain" description="FAD-binding" evidence="4">
    <location>
        <begin position="1"/>
        <end position="318"/>
    </location>
</feature>
<keyword evidence="3" id="KW-0274">FAD</keyword>
<dbReference type="PRINTS" id="PR00420">
    <property type="entry name" value="RNGMNOXGNASE"/>
</dbReference>
<dbReference type="SUPFAM" id="SSF51905">
    <property type="entry name" value="FAD/NAD(P)-binding domain"/>
    <property type="match status" value="1"/>
</dbReference>
<keyword evidence="5" id="KW-0503">Monooxygenase</keyword>
<comment type="caution">
    <text evidence="5">The sequence shown here is derived from an EMBL/GenBank/DDBJ whole genome shotgun (WGS) entry which is preliminary data.</text>
</comment>
<evidence type="ECO:0000256" key="2">
    <source>
        <dbReference type="ARBA" id="ARBA00022630"/>
    </source>
</evidence>
<dbReference type="AlphaFoldDB" id="A0A2W2GHQ9"/>
<dbReference type="InterPro" id="IPR050641">
    <property type="entry name" value="RIFMO-like"/>
</dbReference>
<dbReference type="InterPro" id="IPR002938">
    <property type="entry name" value="FAD-bd"/>
</dbReference>
<gene>
    <name evidence="5" type="ORF">C1I98_26625</name>
</gene>
<keyword evidence="5" id="KW-0560">Oxidoreductase</keyword>
<dbReference type="GO" id="GO:0071949">
    <property type="term" value="F:FAD binding"/>
    <property type="evidence" value="ECO:0007669"/>
    <property type="project" value="InterPro"/>
</dbReference>
<dbReference type="Gene3D" id="3.50.50.60">
    <property type="entry name" value="FAD/NAD(P)-binding domain"/>
    <property type="match status" value="2"/>
</dbReference>
<name>A0A2W2GHQ9_9ACTN</name>
<protein>
    <submittedName>
        <fullName evidence="5">Monooxygenase</fullName>
    </submittedName>
</protein>
<dbReference type="Gene3D" id="3.40.30.120">
    <property type="match status" value="1"/>
</dbReference>
<dbReference type="InterPro" id="IPR036188">
    <property type="entry name" value="FAD/NAD-bd_sf"/>
</dbReference>
<dbReference type="Pfam" id="PF21274">
    <property type="entry name" value="Rng_hyd_C"/>
    <property type="match status" value="1"/>
</dbReference>
<keyword evidence="6" id="KW-1185">Reference proteome</keyword>
<dbReference type="PANTHER" id="PTHR43004:SF19">
    <property type="entry name" value="BINDING MONOOXYGENASE, PUTATIVE (JCVI)-RELATED"/>
    <property type="match status" value="1"/>
</dbReference>
<dbReference type="Pfam" id="PF01494">
    <property type="entry name" value="FAD_binding_3"/>
    <property type="match status" value="1"/>
</dbReference>
<evidence type="ECO:0000313" key="6">
    <source>
        <dbReference type="Proteomes" id="UP000248544"/>
    </source>
</evidence>
<accession>A0A2W2GHQ9</accession>
<proteinExistence type="predicted"/>
<organism evidence="5 6">
    <name type="scientific">Spongiactinospora gelatinilytica</name>
    <dbReference type="NCBI Taxonomy" id="2666298"/>
    <lineage>
        <taxon>Bacteria</taxon>
        <taxon>Bacillati</taxon>
        <taxon>Actinomycetota</taxon>
        <taxon>Actinomycetes</taxon>
        <taxon>Streptosporangiales</taxon>
        <taxon>Streptosporangiaceae</taxon>
        <taxon>Spongiactinospora</taxon>
    </lineage>
</organism>
<comment type="cofactor">
    <cofactor evidence="1">
        <name>FAD</name>
        <dbReference type="ChEBI" id="CHEBI:57692"/>
    </cofactor>
</comment>
<reference evidence="5 6" key="1">
    <citation type="submission" date="2018-01" db="EMBL/GenBank/DDBJ databases">
        <title>Draft genome sequence of Sphaerisporangium sp. 7K107.</title>
        <authorList>
            <person name="Sahin N."/>
            <person name="Saygin H."/>
            <person name="Ay H."/>
        </authorList>
    </citation>
    <scope>NUCLEOTIDE SEQUENCE [LARGE SCALE GENOMIC DNA]</scope>
    <source>
        <strain evidence="5 6">7K107</strain>
    </source>
</reference>
<evidence type="ECO:0000256" key="3">
    <source>
        <dbReference type="ARBA" id="ARBA00022827"/>
    </source>
</evidence>
<keyword evidence="2" id="KW-0285">Flavoprotein</keyword>
<sequence>MTAAELALAGVPVTVLERHPRHPGHSRGFNLNPYSLEVLDRRGIAGRFLAEGPTVPHMMFAGPRLLLDLTAMAAGHRHVLGIAQVRVEELLAEWAAELGVRITRGHEVTGLEQDADGVTVTARTPEGERRIRAGYVAGCDGSRSAVRKLAGIGFPGTPATRYTILADAEPMVEGDLSPGVTTGPGGAVLVIPRPGYVRIVVKDPAPPEERDEPVTAEYFQAALDQTLGRHVPLGPPRWLSRFGDAARLADRFVAGRVVLAGDAAHIHPPAGALGVNVALADAVNLGWKLAATVQGHAPAGLLASYHTERHAAGAAVLRYTQAQALLGGDDERLAPLRELVTELTALAPVNRYLAEAVTGVGTRYAMPPAPGQAADPGGEDHPWLGRLAPDLKLTGPDGAATGLAALLRAGRGVLVDCAGGAFAAEAAGLRGRVDVLSARCVDDPGLAGLLVRPDGHTAWVSTRRDPRPAATLRHALTMWFGSPEGKISACETPCR</sequence>
<dbReference type="GO" id="GO:0016709">
    <property type="term" value="F:oxidoreductase activity, acting on paired donors, with incorporation or reduction of molecular oxygen, NAD(P)H as one donor, and incorporation of one atom of oxygen"/>
    <property type="evidence" value="ECO:0007669"/>
    <property type="project" value="UniProtKB-ARBA"/>
</dbReference>
<evidence type="ECO:0000313" key="5">
    <source>
        <dbReference type="EMBL" id="PZG36668.1"/>
    </source>
</evidence>
<dbReference type="Gene3D" id="3.30.70.2450">
    <property type="match status" value="1"/>
</dbReference>
<dbReference type="PANTHER" id="PTHR43004">
    <property type="entry name" value="TRK SYSTEM POTASSIUM UPTAKE PROTEIN"/>
    <property type="match status" value="1"/>
</dbReference>